<gene>
    <name evidence="1" type="ORF">UFOPK3957_01349</name>
</gene>
<dbReference type="AlphaFoldDB" id="A0A6J7P4R3"/>
<dbReference type="Gene3D" id="1.50.10.10">
    <property type="match status" value="1"/>
</dbReference>
<name>A0A6J7P4R3_9ZZZZ</name>
<reference evidence="1" key="1">
    <citation type="submission" date="2020-05" db="EMBL/GenBank/DDBJ databases">
        <authorList>
            <person name="Chiriac C."/>
            <person name="Salcher M."/>
            <person name="Ghai R."/>
            <person name="Kavagutti S V."/>
        </authorList>
    </citation>
    <scope>NUCLEOTIDE SEQUENCE</scope>
</reference>
<dbReference type="InterPro" id="IPR024705">
    <property type="entry name" value="Ssp411"/>
</dbReference>
<dbReference type="InterPro" id="IPR008928">
    <property type="entry name" value="6-hairpin_glycosidase_sf"/>
</dbReference>
<dbReference type="GO" id="GO:0005975">
    <property type="term" value="P:carbohydrate metabolic process"/>
    <property type="evidence" value="ECO:0007669"/>
    <property type="project" value="InterPro"/>
</dbReference>
<organism evidence="1">
    <name type="scientific">freshwater metagenome</name>
    <dbReference type="NCBI Taxonomy" id="449393"/>
    <lineage>
        <taxon>unclassified sequences</taxon>
        <taxon>metagenomes</taxon>
        <taxon>ecological metagenomes</taxon>
    </lineage>
</organism>
<dbReference type="PANTHER" id="PTHR42899">
    <property type="entry name" value="SPERMATOGENESIS-ASSOCIATED PROTEIN 20"/>
    <property type="match status" value="1"/>
</dbReference>
<dbReference type="SUPFAM" id="SSF48208">
    <property type="entry name" value="Six-hairpin glycosidases"/>
    <property type="match status" value="1"/>
</dbReference>
<sequence>MVAEWNGLAIAALADAGALFDEPGWIAAAVTAAEVITSVHLGASRPGRLSRTSRDGHPGRNDGVLSDYGGVAEGFIALFQATGDARWLEGAGQLIDVAIDHFGDGDGGFFDTADDAQVLVRRPRDPADSAEPSGWFAVANACVSYSALTGQPSYRSVAERALGVATLAAQRSPRAAGSGLSTASALLAGPLEIAVVGEPGAADTAALRRIAFGSTSPGAVIAVGLGGEVPLLRDRPLVDGGAAAYVCQGFVCQRPETSAQALAQLVQTHPAFLPKT</sequence>
<dbReference type="InterPro" id="IPR012341">
    <property type="entry name" value="6hp_glycosidase-like_sf"/>
</dbReference>
<dbReference type="EMBL" id="CAFBOM010000244">
    <property type="protein sequence ID" value="CAB4997024.1"/>
    <property type="molecule type" value="Genomic_DNA"/>
</dbReference>
<protein>
    <submittedName>
        <fullName evidence="1">Unannotated protein</fullName>
    </submittedName>
</protein>
<dbReference type="PANTHER" id="PTHR42899:SF1">
    <property type="entry name" value="SPERMATOGENESIS-ASSOCIATED PROTEIN 20"/>
    <property type="match status" value="1"/>
</dbReference>
<evidence type="ECO:0000313" key="1">
    <source>
        <dbReference type="EMBL" id="CAB4997024.1"/>
    </source>
</evidence>
<accession>A0A6J7P4R3</accession>
<proteinExistence type="predicted"/>